<reference evidence="5" key="1">
    <citation type="submission" date="2017-02" db="UniProtKB">
        <authorList>
            <consortium name="WormBaseParasite"/>
        </authorList>
    </citation>
    <scope>IDENTIFICATION</scope>
</reference>
<comment type="similarity">
    <text evidence="1">Belongs to the short-chain dehydrogenases/reductases (SDR) family.</text>
</comment>
<evidence type="ECO:0000256" key="2">
    <source>
        <dbReference type="ARBA" id="ARBA00023002"/>
    </source>
</evidence>
<evidence type="ECO:0000313" key="4">
    <source>
        <dbReference type="Proteomes" id="UP000267027"/>
    </source>
</evidence>
<evidence type="ECO:0000313" key="5">
    <source>
        <dbReference type="WBParaSite" id="ACOC_0000212601-mRNA-1"/>
    </source>
</evidence>
<keyword evidence="2" id="KW-0560">Oxidoreductase</keyword>
<organism evidence="5">
    <name type="scientific">Angiostrongylus costaricensis</name>
    <name type="common">Nematode worm</name>
    <dbReference type="NCBI Taxonomy" id="334426"/>
    <lineage>
        <taxon>Eukaryota</taxon>
        <taxon>Metazoa</taxon>
        <taxon>Ecdysozoa</taxon>
        <taxon>Nematoda</taxon>
        <taxon>Chromadorea</taxon>
        <taxon>Rhabditida</taxon>
        <taxon>Rhabditina</taxon>
        <taxon>Rhabditomorpha</taxon>
        <taxon>Strongyloidea</taxon>
        <taxon>Metastrongylidae</taxon>
        <taxon>Angiostrongylus</taxon>
    </lineage>
</organism>
<dbReference type="STRING" id="334426.A0A0R3PDS3"/>
<dbReference type="PRINTS" id="PR00081">
    <property type="entry name" value="GDHRDH"/>
</dbReference>
<evidence type="ECO:0000256" key="1">
    <source>
        <dbReference type="ARBA" id="ARBA00006484"/>
    </source>
</evidence>
<dbReference type="SUPFAM" id="SSF51735">
    <property type="entry name" value="NAD(P)-binding Rossmann-fold domains"/>
    <property type="match status" value="1"/>
</dbReference>
<dbReference type="PANTHER" id="PTHR43943:SF2">
    <property type="entry name" value="DEHYDROGENASE_REDUCTASE 4"/>
    <property type="match status" value="1"/>
</dbReference>
<protein>
    <submittedName>
        <fullName evidence="5">SDR family oxidoreductase</fullName>
    </submittedName>
</protein>
<gene>
    <name evidence="3" type="ORF">ACOC_LOCUS2127</name>
</gene>
<dbReference type="EMBL" id="UYYA01000386">
    <property type="protein sequence ID" value="VDM53712.1"/>
    <property type="molecule type" value="Genomic_DNA"/>
</dbReference>
<dbReference type="Pfam" id="PF13561">
    <property type="entry name" value="adh_short_C2"/>
    <property type="match status" value="1"/>
</dbReference>
<dbReference type="OMA" id="RWINGAH"/>
<dbReference type="AlphaFoldDB" id="A0A0R3PDS3"/>
<dbReference type="PROSITE" id="PS00061">
    <property type="entry name" value="ADH_SHORT"/>
    <property type="match status" value="1"/>
</dbReference>
<dbReference type="Proteomes" id="UP000267027">
    <property type="component" value="Unassembled WGS sequence"/>
</dbReference>
<dbReference type="InterPro" id="IPR020904">
    <property type="entry name" value="Sc_DH/Rdtase_CS"/>
</dbReference>
<accession>A0A0R3PDS3</accession>
<proteinExistence type="inferred from homology"/>
<dbReference type="FunFam" id="3.40.50.720:FF:000084">
    <property type="entry name" value="Short-chain dehydrogenase reductase"/>
    <property type="match status" value="1"/>
</dbReference>
<dbReference type="Gene3D" id="3.40.50.720">
    <property type="entry name" value="NAD(P)-binding Rossmann-like Domain"/>
    <property type="match status" value="1"/>
</dbReference>
<dbReference type="PANTHER" id="PTHR43943">
    <property type="entry name" value="DEHYDROGENASE/REDUCTASE (SDR FAMILY) MEMBER 4"/>
    <property type="match status" value="1"/>
</dbReference>
<dbReference type="OrthoDB" id="1669814at2759"/>
<dbReference type="WBParaSite" id="ACOC_0000212601-mRNA-1">
    <property type="protein sequence ID" value="ACOC_0000212601-mRNA-1"/>
    <property type="gene ID" value="ACOC_0000212601"/>
</dbReference>
<name>A0A0R3PDS3_ANGCS</name>
<keyword evidence="4" id="KW-1185">Reference proteome</keyword>
<sequence length="246" mass="26275">MTSCRRLEGKVAIVTASTKGIGLAIAERLCLEGAAVVISSRNQKNVDDALEYLRSKGCSKVSWLHFRNLLLGRGLEKFDKIDILINNHGISPVIGHILGGWDKLFKVNVKAGWQLSKLVYPYMAKNGGGSIVFNSSLSAYSPPPQGIAAYAVTKTALLGLTKALANGLAKDNIRVNAIAPGIIRTRMSKMNSPFENRLSLGITNRNIPLTGEPKDCAGAVAFLVSDDAKHITGETIVIAGGVHARL</sequence>
<dbReference type="GO" id="GO:0004090">
    <property type="term" value="F:carbonyl reductase (NADPH) activity"/>
    <property type="evidence" value="ECO:0007669"/>
    <property type="project" value="TreeGrafter"/>
</dbReference>
<dbReference type="InterPro" id="IPR036291">
    <property type="entry name" value="NAD(P)-bd_dom_sf"/>
</dbReference>
<dbReference type="PRINTS" id="PR00080">
    <property type="entry name" value="SDRFAMILY"/>
</dbReference>
<dbReference type="InterPro" id="IPR002347">
    <property type="entry name" value="SDR_fam"/>
</dbReference>
<evidence type="ECO:0000313" key="3">
    <source>
        <dbReference type="EMBL" id="VDM53712.1"/>
    </source>
</evidence>
<reference evidence="3 4" key="2">
    <citation type="submission" date="2018-11" db="EMBL/GenBank/DDBJ databases">
        <authorList>
            <consortium name="Pathogen Informatics"/>
        </authorList>
    </citation>
    <scope>NUCLEOTIDE SEQUENCE [LARGE SCALE GENOMIC DNA]</scope>
    <source>
        <strain evidence="3 4">Costa Rica</strain>
    </source>
</reference>